<sequence>MDSQSPTLTPTTLPNPLNPLTGVQVLIFDIFGTVFDWRGPIMRELESLGKKVGVDDSPQDWLEFANEWRKGYMVNIRQIAQGIKEGSTNVDILHREILNTLLSTPRWSHFGIKLDEQTRYDLNLVWHRLDAWPDILPSLHILKSHFIIGTLSNGNMRLLIDLSKSPISPKSSQAYELSESSKLLESKPESLPWDFIFSADLFGGYKPNPTPYLSALSHLGLSPPNTSSPNPPPSLSNSPSPSNAAMIASHLWDLQAAAKVGMKTVYVKREGEDTYYSKKGNLVFKGVKGEGSKEGKGEGFEEKEKEGEEEEDDKEEEEEEEVKSKQDGGEVDLVVNDLRELAGLCL</sequence>
<dbReference type="Pfam" id="PF00702">
    <property type="entry name" value="Hydrolase"/>
    <property type="match status" value="1"/>
</dbReference>
<protein>
    <submittedName>
        <fullName evidence="3">HAD-like domain-containing protein</fullName>
    </submittedName>
</protein>
<evidence type="ECO:0000313" key="4">
    <source>
        <dbReference type="Proteomes" id="UP001150266"/>
    </source>
</evidence>
<evidence type="ECO:0000313" key="3">
    <source>
        <dbReference type="EMBL" id="KAJ4472228.1"/>
    </source>
</evidence>
<accession>A0A9W9A2P4</accession>
<dbReference type="InterPro" id="IPR051540">
    <property type="entry name" value="S-2-haloacid_dehalogenase"/>
</dbReference>
<reference evidence="3" key="1">
    <citation type="submission" date="2022-08" db="EMBL/GenBank/DDBJ databases">
        <title>A Global Phylogenomic Analysis of the Shiitake Genus Lentinula.</title>
        <authorList>
            <consortium name="DOE Joint Genome Institute"/>
            <person name="Sierra-Patev S."/>
            <person name="Min B."/>
            <person name="Naranjo-Ortiz M."/>
            <person name="Looney B."/>
            <person name="Konkel Z."/>
            <person name="Slot J.C."/>
            <person name="Sakamoto Y."/>
            <person name="Steenwyk J.L."/>
            <person name="Rokas A."/>
            <person name="Carro J."/>
            <person name="Camarero S."/>
            <person name="Ferreira P."/>
            <person name="Molpeceres G."/>
            <person name="Ruiz-Duenas F.J."/>
            <person name="Serrano A."/>
            <person name="Henrissat B."/>
            <person name="Drula E."/>
            <person name="Hughes K.W."/>
            <person name="Mata J.L."/>
            <person name="Ishikawa N.K."/>
            <person name="Vargas-Isla R."/>
            <person name="Ushijima S."/>
            <person name="Smith C.A."/>
            <person name="Ahrendt S."/>
            <person name="Andreopoulos W."/>
            <person name="He G."/>
            <person name="Labutti K."/>
            <person name="Lipzen A."/>
            <person name="Ng V."/>
            <person name="Riley R."/>
            <person name="Sandor L."/>
            <person name="Barry K."/>
            <person name="Martinez A.T."/>
            <person name="Xiao Y."/>
            <person name="Gibbons J.G."/>
            <person name="Terashima K."/>
            <person name="Grigoriev I.V."/>
            <person name="Hibbett D.S."/>
        </authorList>
    </citation>
    <scope>NUCLEOTIDE SEQUENCE</scope>
    <source>
        <strain evidence="3">JLM2183</strain>
    </source>
</reference>
<dbReference type="PANTHER" id="PTHR43316">
    <property type="entry name" value="HYDROLASE, HALOACID DELAHOGENASE-RELATED"/>
    <property type="match status" value="1"/>
</dbReference>
<dbReference type="SUPFAM" id="SSF56784">
    <property type="entry name" value="HAD-like"/>
    <property type="match status" value="1"/>
</dbReference>
<evidence type="ECO:0000256" key="1">
    <source>
        <dbReference type="ARBA" id="ARBA00022801"/>
    </source>
</evidence>
<feature type="region of interest" description="Disordered" evidence="2">
    <location>
        <begin position="287"/>
        <end position="332"/>
    </location>
</feature>
<feature type="compositionally biased region" description="Basic and acidic residues" evidence="2">
    <location>
        <begin position="287"/>
        <end position="306"/>
    </location>
</feature>
<dbReference type="SFLD" id="SFLDG01129">
    <property type="entry name" value="C1.5:_HAD__Beta-PGM__Phosphata"/>
    <property type="match status" value="1"/>
</dbReference>
<feature type="region of interest" description="Disordered" evidence="2">
    <location>
        <begin position="223"/>
        <end position="242"/>
    </location>
</feature>
<dbReference type="PANTHER" id="PTHR43316:SF3">
    <property type="entry name" value="HALOACID DEHALOGENASE, TYPE II (AFU_ORTHOLOGUE AFUA_2G07750)-RELATED"/>
    <property type="match status" value="1"/>
</dbReference>
<proteinExistence type="predicted"/>
<dbReference type="OrthoDB" id="2363873at2759"/>
<dbReference type="EMBL" id="JAOTPV010000021">
    <property type="protein sequence ID" value="KAJ4472228.1"/>
    <property type="molecule type" value="Genomic_DNA"/>
</dbReference>
<gene>
    <name evidence="3" type="ORF">J3R30DRAFT_3523993</name>
</gene>
<dbReference type="Gene3D" id="1.10.150.240">
    <property type="entry name" value="Putative phosphatase, domain 2"/>
    <property type="match status" value="1"/>
</dbReference>
<dbReference type="Gene3D" id="3.40.50.1000">
    <property type="entry name" value="HAD superfamily/HAD-like"/>
    <property type="match status" value="1"/>
</dbReference>
<dbReference type="GO" id="GO:0016787">
    <property type="term" value="F:hydrolase activity"/>
    <property type="evidence" value="ECO:0007669"/>
    <property type="project" value="UniProtKB-KW"/>
</dbReference>
<evidence type="ECO:0000256" key="2">
    <source>
        <dbReference type="SAM" id="MobiDB-lite"/>
    </source>
</evidence>
<dbReference type="InterPro" id="IPR023198">
    <property type="entry name" value="PGP-like_dom2"/>
</dbReference>
<dbReference type="SFLD" id="SFLDS00003">
    <property type="entry name" value="Haloacid_Dehalogenase"/>
    <property type="match status" value="1"/>
</dbReference>
<comment type="caution">
    <text evidence="3">The sequence shown here is derived from an EMBL/GenBank/DDBJ whole genome shotgun (WGS) entry which is preliminary data.</text>
</comment>
<dbReference type="Proteomes" id="UP001150266">
    <property type="component" value="Unassembled WGS sequence"/>
</dbReference>
<dbReference type="InterPro" id="IPR036412">
    <property type="entry name" value="HAD-like_sf"/>
</dbReference>
<name>A0A9W9A2P4_9AGAR</name>
<feature type="compositionally biased region" description="Acidic residues" evidence="2">
    <location>
        <begin position="307"/>
        <end position="321"/>
    </location>
</feature>
<dbReference type="AlphaFoldDB" id="A0A9W9A2P4"/>
<dbReference type="InterPro" id="IPR023214">
    <property type="entry name" value="HAD_sf"/>
</dbReference>
<organism evidence="3 4">
    <name type="scientific">Lentinula aciculospora</name>
    <dbReference type="NCBI Taxonomy" id="153920"/>
    <lineage>
        <taxon>Eukaryota</taxon>
        <taxon>Fungi</taxon>
        <taxon>Dikarya</taxon>
        <taxon>Basidiomycota</taxon>
        <taxon>Agaricomycotina</taxon>
        <taxon>Agaricomycetes</taxon>
        <taxon>Agaricomycetidae</taxon>
        <taxon>Agaricales</taxon>
        <taxon>Marasmiineae</taxon>
        <taxon>Omphalotaceae</taxon>
        <taxon>Lentinula</taxon>
    </lineage>
</organism>
<keyword evidence="4" id="KW-1185">Reference proteome</keyword>
<keyword evidence="1" id="KW-0378">Hydrolase</keyword>